<name>A0A9E2P1I1_9BACT</name>
<organism evidence="1 2">
    <name type="scientific">Candidatus Paraprevotella stercoravium</name>
    <dbReference type="NCBI Taxonomy" id="2838725"/>
    <lineage>
        <taxon>Bacteria</taxon>
        <taxon>Pseudomonadati</taxon>
        <taxon>Bacteroidota</taxon>
        <taxon>Bacteroidia</taxon>
        <taxon>Bacteroidales</taxon>
        <taxon>Prevotellaceae</taxon>
        <taxon>Paraprevotella</taxon>
    </lineage>
</organism>
<protein>
    <recommendedName>
        <fullName evidence="3">Pyruvate ferredoxin oxidoreductase</fullName>
    </recommendedName>
</protein>
<accession>A0A9E2P1I1</accession>
<evidence type="ECO:0008006" key="3">
    <source>
        <dbReference type="Google" id="ProtNLM"/>
    </source>
</evidence>
<sequence>MDYKYIEQLLERYWNCETTLEEEDILRTFFSQKEVPAHLLRYRSLFTYEQTIKKAKLSDDFDEKILKLIESEEAPVKARTISFTQRLRPLFKAAAVIAILLTLGNAAQHSFKQENAQKEYNYDHYQDTYKDPEVAYDQVSYALQMVARGLNDSVISDSTAALSNQTVGKDR</sequence>
<dbReference type="AlphaFoldDB" id="A0A9E2P1I1"/>
<comment type="caution">
    <text evidence="1">The sequence shown here is derived from an EMBL/GenBank/DDBJ whole genome shotgun (WGS) entry which is preliminary data.</text>
</comment>
<evidence type="ECO:0000313" key="1">
    <source>
        <dbReference type="EMBL" id="MBU3853999.1"/>
    </source>
</evidence>
<proteinExistence type="predicted"/>
<gene>
    <name evidence="1" type="ORF">H9789_09360</name>
</gene>
<reference evidence="1" key="1">
    <citation type="journal article" date="2021" name="PeerJ">
        <title>Extensive microbial diversity within the chicken gut microbiome revealed by metagenomics and culture.</title>
        <authorList>
            <person name="Gilroy R."/>
            <person name="Ravi A."/>
            <person name="Getino M."/>
            <person name="Pursley I."/>
            <person name="Horton D.L."/>
            <person name="Alikhan N.F."/>
            <person name="Baker D."/>
            <person name="Gharbi K."/>
            <person name="Hall N."/>
            <person name="Watson M."/>
            <person name="Adriaenssens E.M."/>
            <person name="Foster-Nyarko E."/>
            <person name="Jarju S."/>
            <person name="Secka A."/>
            <person name="Antonio M."/>
            <person name="Oren A."/>
            <person name="Chaudhuri R.R."/>
            <person name="La Ragione R."/>
            <person name="Hildebrand F."/>
            <person name="Pallen M.J."/>
        </authorList>
    </citation>
    <scope>NUCLEOTIDE SEQUENCE</scope>
    <source>
        <strain evidence="1">G3-2149</strain>
    </source>
</reference>
<dbReference type="Proteomes" id="UP000823865">
    <property type="component" value="Unassembled WGS sequence"/>
</dbReference>
<evidence type="ECO:0000313" key="2">
    <source>
        <dbReference type="Proteomes" id="UP000823865"/>
    </source>
</evidence>
<dbReference type="EMBL" id="JAHLFU010000197">
    <property type="protein sequence ID" value="MBU3853999.1"/>
    <property type="molecule type" value="Genomic_DNA"/>
</dbReference>
<reference evidence="1" key="2">
    <citation type="submission" date="2021-04" db="EMBL/GenBank/DDBJ databases">
        <authorList>
            <person name="Gilroy R."/>
        </authorList>
    </citation>
    <scope>NUCLEOTIDE SEQUENCE</scope>
    <source>
        <strain evidence="1">G3-2149</strain>
    </source>
</reference>